<dbReference type="EMBL" id="BMLP01000001">
    <property type="protein sequence ID" value="GGO25412.1"/>
    <property type="molecule type" value="Genomic_DNA"/>
</dbReference>
<name>A0A917YIM4_9RHOB</name>
<comment type="caution">
    <text evidence="2">The sequence shown here is derived from an EMBL/GenBank/DDBJ whole genome shotgun (WGS) entry which is preliminary data.</text>
</comment>
<feature type="coiled-coil region" evidence="1">
    <location>
        <begin position="119"/>
        <end position="146"/>
    </location>
</feature>
<dbReference type="RefSeq" id="WP_146285715.1">
    <property type="nucleotide sequence ID" value="NZ_BMLP01000001.1"/>
</dbReference>
<gene>
    <name evidence="2" type="ORF">GCM10010991_05000</name>
</gene>
<evidence type="ECO:0000313" key="2">
    <source>
        <dbReference type="EMBL" id="GGO25412.1"/>
    </source>
</evidence>
<proteinExistence type="predicted"/>
<dbReference type="AlphaFoldDB" id="A0A917YIM4"/>
<dbReference type="Proteomes" id="UP000598196">
    <property type="component" value="Unassembled WGS sequence"/>
</dbReference>
<protein>
    <submittedName>
        <fullName evidence="2">Uncharacterized protein</fullName>
    </submittedName>
</protein>
<organism evidence="2 3">
    <name type="scientific">Gemmobacter aquaticus</name>
    <dbReference type="NCBI Taxonomy" id="490185"/>
    <lineage>
        <taxon>Bacteria</taxon>
        <taxon>Pseudomonadati</taxon>
        <taxon>Pseudomonadota</taxon>
        <taxon>Alphaproteobacteria</taxon>
        <taxon>Rhodobacterales</taxon>
        <taxon>Paracoccaceae</taxon>
        <taxon>Gemmobacter</taxon>
    </lineage>
</organism>
<keyword evidence="1" id="KW-0175">Coiled coil</keyword>
<feature type="coiled-coil region" evidence="1">
    <location>
        <begin position="34"/>
        <end position="94"/>
    </location>
</feature>
<evidence type="ECO:0000313" key="3">
    <source>
        <dbReference type="Proteomes" id="UP000598196"/>
    </source>
</evidence>
<accession>A0A917YIM4</accession>
<reference evidence="2 3" key="1">
    <citation type="journal article" date="2014" name="Int. J. Syst. Evol. Microbiol.">
        <title>Complete genome sequence of Corynebacterium casei LMG S-19264T (=DSM 44701T), isolated from a smear-ripened cheese.</title>
        <authorList>
            <consortium name="US DOE Joint Genome Institute (JGI-PGF)"/>
            <person name="Walter F."/>
            <person name="Albersmeier A."/>
            <person name="Kalinowski J."/>
            <person name="Ruckert C."/>
        </authorList>
    </citation>
    <scope>NUCLEOTIDE SEQUENCE [LARGE SCALE GENOMIC DNA]</scope>
    <source>
        <strain evidence="2 3">CGMCC 1.7029</strain>
    </source>
</reference>
<evidence type="ECO:0000256" key="1">
    <source>
        <dbReference type="SAM" id="Coils"/>
    </source>
</evidence>
<keyword evidence="3" id="KW-1185">Reference proteome</keyword>
<sequence>MSELAELERRITEALARIDAGITRLAEGATQPASAALQEALEAERATNAQLAERLKALRARETRGEIPALEAKIADLTRQLDEQGLELHRMRKSTIQLREALRAITEQTAGSVEGNVINKAMLAELEALRAERSSEAQEMAELLAELLPIIEGEKTDA</sequence>
<dbReference type="OrthoDB" id="7871100at2"/>